<evidence type="ECO:0000313" key="2">
    <source>
        <dbReference type="EMBL" id="RAO00319.1"/>
    </source>
</evidence>
<dbReference type="RefSeq" id="WP_091401345.1">
    <property type="nucleotide sequence ID" value="NZ_FMCR01000003.1"/>
</dbReference>
<dbReference type="Proteomes" id="UP000198864">
    <property type="component" value="Unassembled WGS sequence"/>
</dbReference>
<dbReference type="STRING" id="285676.GA0070561_3594"/>
<evidence type="ECO:0000313" key="4">
    <source>
        <dbReference type="Proteomes" id="UP000198864"/>
    </source>
</evidence>
<proteinExistence type="predicted"/>
<dbReference type="Proteomes" id="UP000249334">
    <property type="component" value="Unassembled WGS sequence"/>
</dbReference>
<dbReference type="Gene3D" id="3.30.1050.10">
    <property type="entry name" value="SCP2 sterol-binding domain"/>
    <property type="match status" value="1"/>
</dbReference>
<evidence type="ECO:0000313" key="3">
    <source>
        <dbReference type="EMBL" id="SCF10282.1"/>
    </source>
</evidence>
<evidence type="ECO:0000313" key="5">
    <source>
        <dbReference type="Proteomes" id="UP000249334"/>
    </source>
</evidence>
<dbReference type="Pfam" id="PF02036">
    <property type="entry name" value="SCP2"/>
    <property type="match status" value="1"/>
</dbReference>
<dbReference type="EMBL" id="FMCR01000003">
    <property type="protein sequence ID" value="SCF10282.1"/>
    <property type="molecule type" value="Genomic_DNA"/>
</dbReference>
<feature type="domain" description="SCP2" evidence="1">
    <location>
        <begin position="7"/>
        <end position="105"/>
    </location>
</feature>
<dbReference type="InterPro" id="IPR003033">
    <property type="entry name" value="SCP2_sterol-bd_dom"/>
</dbReference>
<protein>
    <submittedName>
        <fullName evidence="3">Putative sterol carrier protein</fullName>
    </submittedName>
</protein>
<gene>
    <name evidence="3" type="ORF">GA0070561_3594</name>
    <name evidence="2" type="ORF">GAR05_02289</name>
</gene>
<dbReference type="SUPFAM" id="SSF55718">
    <property type="entry name" value="SCP-like"/>
    <property type="match status" value="1"/>
</dbReference>
<organism evidence="3 4">
    <name type="scientific">Micromonospora saelicesensis</name>
    <dbReference type="NCBI Taxonomy" id="285676"/>
    <lineage>
        <taxon>Bacteria</taxon>
        <taxon>Bacillati</taxon>
        <taxon>Actinomycetota</taxon>
        <taxon>Actinomycetes</taxon>
        <taxon>Micromonosporales</taxon>
        <taxon>Micromonosporaceae</taxon>
        <taxon>Micromonospora</taxon>
    </lineage>
</organism>
<evidence type="ECO:0000259" key="1">
    <source>
        <dbReference type="Pfam" id="PF02036"/>
    </source>
</evidence>
<accession>A0A1C4XPM9</accession>
<name>A0A1C4XPM9_9ACTN</name>
<keyword evidence="5" id="KW-1185">Reference proteome</keyword>
<sequence length="141" mass="15792">MGATVEQYLRQLDTGRRPDLPETTAGTLRLDVRDDGSTDHWYLTIADQHVRVTRSADDAELVLRADRAVFDRMARGELHPGAGLLRNELTVQGNMQLLMLLRRIFSGPDGARHPHELGRAALVGRTARTARNETTARNERP</sequence>
<reference evidence="2 5" key="2">
    <citation type="submission" date="2018-03" db="EMBL/GenBank/DDBJ databases">
        <title>Genomic framework for the identification of Micromonospora saelicesensis and Micromonospora noduli.</title>
        <authorList>
            <person name="Riesco R."/>
            <person name="Trujillo M.E."/>
        </authorList>
    </citation>
    <scope>NUCLEOTIDE SEQUENCE [LARGE SCALE GENOMIC DNA]</scope>
    <source>
        <strain evidence="2 5">GAR05</strain>
    </source>
</reference>
<dbReference type="EMBL" id="PXXW01000018">
    <property type="protein sequence ID" value="RAO00319.1"/>
    <property type="molecule type" value="Genomic_DNA"/>
</dbReference>
<dbReference type="InterPro" id="IPR036527">
    <property type="entry name" value="SCP2_sterol-bd_dom_sf"/>
</dbReference>
<reference evidence="3 4" key="1">
    <citation type="submission" date="2016-06" db="EMBL/GenBank/DDBJ databases">
        <authorList>
            <person name="Kjaerup R.B."/>
            <person name="Dalgaard T.S."/>
            <person name="Juul-Madsen H.R."/>
        </authorList>
    </citation>
    <scope>NUCLEOTIDE SEQUENCE [LARGE SCALE GENOMIC DNA]</scope>
    <source>
        <strain evidence="3 4">DSM 44871</strain>
    </source>
</reference>
<dbReference type="AlphaFoldDB" id="A0A1C4XPM9"/>